<protein>
    <submittedName>
        <fullName evidence="1">Uncharacterized protein</fullName>
    </submittedName>
</protein>
<organism evidence="1 2">
    <name type="scientific">Pneumocystis oryctolagi</name>
    <dbReference type="NCBI Taxonomy" id="42067"/>
    <lineage>
        <taxon>Eukaryota</taxon>
        <taxon>Fungi</taxon>
        <taxon>Dikarya</taxon>
        <taxon>Ascomycota</taxon>
        <taxon>Taphrinomycotina</taxon>
        <taxon>Pneumocystomycetes</taxon>
        <taxon>Pneumocystaceae</taxon>
        <taxon>Pneumocystis</taxon>
    </lineage>
</organism>
<sequence>MSFRHTNIDIYKQIASDVLKREDLYQKEEQSPEEIRENISKRTPELLDMIKKGKTVEALVKALIDPPYGNDLEDVKVKKKKHKKDIYNKKYMNTIFEILSSIKPSEILNTTKILTVEQQDVLMKYLYKGLADPKTYNPTVLLNWHEKLVEIAGHGCIVRSAFTDLRTV</sequence>
<dbReference type="EMBL" id="JABTEG010000001">
    <property type="protein sequence ID" value="KAG4306277.1"/>
    <property type="molecule type" value="Genomic_DNA"/>
</dbReference>
<comment type="caution">
    <text evidence="1">The sequence shown here is derived from an EMBL/GenBank/DDBJ whole genome shotgun (WGS) entry which is preliminary data.</text>
</comment>
<reference evidence="1 2" key="1">
    <citation type="journal article" date="2021" name="Commun. Biol.">
        <title>Genomic insights into the host specific adaptation of the Pneumocystis genus.</title>
        <authorList>
            <person name="Cisse O.H."/>
            <person name="Ma L."/>
            <person name="Dekker J.P."/>
            <person name="Khil P.P."/>
            <person name="Youn J.-H."/>
            <person name="Brenchley J.M."/>
            <person name="Blair R."/>
            <person name="Pahar B."/>
            <person name="Chabe M."/>
            <person name="Van Rompay K.K.A."/>
            <person name="Keesler R."/>
            <person name="Sukura A."/>
            <person name="Hirsch V."/>
            <person name="Kutty G."/>
            <person name="Liu Y."/>
            <person name="Peng L."/>
            <person name="Chen J."/>
            <person name="Song J."/>
            <person name="Weissenbacher-Lang C."/>
            <person name="Xu J."/>
            <person name="Upham N.S."/>
            <person name="Stajich J.E."/>
            <person name="Cuomo C.A."/>
            <person name="Cushion M.T."/>
            <person name="Kovacs J.A."/>
        </authorList>
    </citation>
    <scope>NUCLEOTIDE SEQUENCE [LARGE SCALE GENOMIC DNA]</scope>
    <source>
        <strain evidence="1 2">RABM</strain>
    </source>
</reference>
<evidence type="ECO:0000313" key="1">
    <source>
        <dbReference type="EMBL" id="KAG4306277.1"/>
    </source>
</evidence>
<name>A0ACB7CGH6_9ASCO</name>
<evidence type="ECO:0000313" key="2">
    <source>
        <dbReference type="Proteomes" id="UP000768646"/>
    </source>
</evidence>
<dbReference type="Proteomes" id="UP000768646">
    <property type="component" value="Unassembled WGS sequence"/>
</dbReference>
<gene>
    <name evidence="1" type="ORF">PORY_000265</name>
</gene>
<keyword evidence="2" id="KW-1185">Reference proteome</keyword>
<accession>A0ACB7CGH6</accession>
<proteinExistence type="predicted"/>